<protein>
    <submittedName>
        <fullName evidence="2">Uncharacterized protein</fullName>
    </submittedName>
</protein>
<dbReference type="Proteomes" id="UP000184499">
    <property type="component" value="Unassembled WGS sequence"/>
</dbReference>
<name>A0A1L9UIP1_ASPBC</name>
<evidence type="ECO:0000313" key="3">
    <source>
        <dbReference type="Proteomes" id="UP000184499"/>
    </source>
</evidence>
<dbReference type="EMBL" id="KV878684">
    <property type="protein sequence ID" value="OJJ71566.1"/>
    <property type="molecule type" value="Genomic_DNA"/>
</dbReference>
<dbReference type="AlphaFoldDB" id="A0A1L9UIP1"/>
<keyword evidence="3" id="KW-1185">Reference proteome</keyword>
<accession>A0A1L9UIP1</accession>
<organism evidence="2 3">
    <name type="scientific">Aspergillus brasiliensis (strain CBS 101740 / IMI 381727 / IBT 21946)</name>
    <dbReference type="NCBI Taxonomy" id="767769"/>
    <lineage>
        <taxon>Eukaryota</taxon>
        <taxon>Fungi</taxon>
        <taxon>Dikarya</taxon>
        <taxon>Ascomycota</taxon>
        <taxon>Pezizomycotina</taxon>
        <taxon>Eurotiomycetes</taxon>
        <taxon>Eurotiomycetidae</taxon>
        <taxon>Eurotiales</taxon>
        <taxon>Aspergillaceae</taxon>
        <taxon>Aspergillus</taxon>
        <taxon>Aspergillus subgen. Circumdati</taxon>
    </lineage>
</organism>
<dbReference type="VEuPathDB" id="FungiDB:ASPBRDRAFT_674016"/>
<sequence>MSTPARGHQVQVELALRPRTTVTAPASTLQDQVELALRSRINMTASARNSQDQVELSLQKLPLTFAVDVSRSTRGAVLRQEQNAIREICGDSMPQDLVSQSTILPWSHRAFPPMHIADVDKLSSDRGTNPGALLQNPACTSRLQDASLYAISTAGIHGTACVIILFGYPESSPSHCNVSVGMSVFAVAPHCIFLFSDVRTGIVYVLQAKGNFSDILPAEKRFLPFGEWTKWADLVTIRYGDLTRVKVPRPIKLSRDVVILPNGLHFDMKNIYTGSISEADTLDLLSDYDALDIIILAAKTRGNSDKVQNWVLESRRAIESMDNILFSPREDLGGEARGLFLALLEAIAFVGVDGSQPRPLWQAFLDPNIFSTVALIKAKLRDQHHRNWKHFESKIREAHDYSCQMKTTIEDVLERLKVLTLDEYSMSPSGLTPMSSPAPATTPSIGASRSMKKRYSPLANFKSYPYPSGSLYPSLDTDHGSTGREYLFLPGYEGSRNAAAGCTVPQNYQRCPICGKDQSIHYARHRYPMVLGNYPETDIILPLTACDACAWILLQVGELPNGGRVDAALPLVSLNKEVNRQQWVQTINRVYQYRFHDDTTLFTFLSSVCFKMEEISNDEETSPGLMNCLVWCCRIISSLPGEPSKAGLLPAPQSIPASVALQTVVAAGFCYSQTNNFLSHFLHYPIEGSVAIVRIASLIETIAPHMVELYVWKRLLYLIAEQYLALRRKYGPEEAEIPTLERFSSSYCVSVAQLGDLLPSLDQFQRLGDYFAPIERTTKYHAALAVFLHIMRKVSALFRHDLRGVEYFVYYIRRYEDQLRKANNPCCKVFDEPTLVGEGDAEKMIGYVYSLDPGE</sequence>
<evidence type="ECO:0000256" key="1">
    <source>
        <dbReference type="SAM" id="MobiDB-lite"/>
    </source>
</evidence>
<proteinExistence type="predicted"/>
<feature type="region of interest" description="Disordered" evidence="1">
    <location>
        <begin position="430"/>
        <end position="449"/>
    </location>
</feature>
<dbReference type="OrthoDB" id="3554680at2759"/>
<reference evidence="3" key="1">
    <citation type="journal article" date="2017" name="Genome Biol.">
        <title>Comparative genomics reveals high biological diversity and specific adaptations in the industrially and medically important fungal genus Aspergillus.</title>
        <authorList>
            <person name="de Vries R.P."/>
            <person name="Riley R."/>
            <person name="Wiebenga A."/>
            <person name="Aguilar-Osorio G."/>
            <person name="Amillis S."/>
            <person name="Uchima C.A."/>
            <person name="Anderluh G."/>
            <person name="Asadollahi M."/>
            <person name="Askin M."/>
            <person name="Barry K."/>
            <person name="Battaglia E."/>
            <person name="Bayram O."/>
            <person name="Benocci T."/>
            <person name="Braus-Stromeyer S.A."/>
            <person name="Caldana C."/>
            <person name="Canovas D."/>
            <person name="Cerqueira G.C."/>
            <person name="Chen F."/>
            <person name="Chen W."/>
            <person name="Choi C."/>
            <person name="Clum A."/>
            <person name="Dos Santos R.A."/>
            <person name="Damasio A.R."/>
            <person name="Diallinas G."/>
            <person name="Emri T."/>
            <person name="Fekete E."/>
            <person name="Flipphi M."/>
            <person name="Freyberg S."/>
            <person name="Gallo A."/>
            <person name="Gournas C."/>
            <person name="Habgood R."/>
            <person name="Hainaut M."/>
            <person name="Harispe M.L."/>
            <person name="Henrissat B."/>
            <person name="Hilden K.S."/>
            <person name="Hope R."/>
            <person name="Hossain A."/>
            <person name="Karabika E."/>
            <person name="Karaffa L."/>
            <person name="Karanyi Z."/>
            <person name="Krasevec N."/>
            <person name="Kuo A."/>
            <person name="Kusch H."/>
            <person name="LaButti K."/>
            <person name="Lagendijk E.L."/>
            <person name="Lapidus A."/>
            <person name="Levasseur A."/>
            <person name="Lindquist E."/>
            <person name="Lipzen A."/>
            <person name="Logrieco A.F."/>
            <person name="MacCabe A."/>
            <person name="Maekelae M.R."/>
            <person name="Malavazi I."/>
            <person name="Melin P."/>
            <person name="Meyer V."/>
            <person name="Mielnichuk N."/>
            <person name="Miskei M."/>
            <person name="Molnar A.P."/>
            <person name="Mule G."/>
            <person name="Ngan C.Y."/>
            <person name="Orejas M."/>
            <person name="Orosz E."/>
            <person name="Ouedraogo J.P."/>
            <person name="Overkamp K.M."/>
            <person name="Park H.-S."/>
            <person name="Perrone G."/>
            <person name="Piumi F."/>
            <person name="Punt P.J."/>
            <person name="Ram A.F."/>
            <person name="Ramon A."/>
            <person name="Rauscher S."/>
            <person name="Record E."/>
            <person name="Riano-Pachon D.M."/>
            <person name="Robert V."/>
            <person name="Roehrig J."/>
            <person name="Ruller R."/>
            <person name="Salamov A."/>
            <person name="Salih N.S."/>
            <person name="Samson R.A."/>
            <person name="Sandor E."/>
            <person name="Sanguinetti M."/>
            <person name="Schuetze T."/>
            <person name="Sepcic K."/>
            <person name="Shelest E."/>
            <person name="Sherlock G."/>
            <person name="Sophianopoulou V."/>
            <person name="Squina F.M."/>
            <person name="Sun H."/>
            <person name="Susca A."/>
            <person name="Todd R.B."/>
            <person name="Tsang A."/>
            <person name="Unkles S.E."/>
            <person name="van de Wiele N."/>
            <person name="van Rossen-Uffink D."/>
            <person name="Oliveira J.V."/>
            <person name="Vesth T.C."/>
            <person name="Visser J."/>
            <person name="Yu J.-H."/>
            <person name="Zhou M."/>
            <person name="Andersen M.R."/>
            <person name="Archer D.B."/>
            <person name="Baker S.E."/>
            <person name="Benoit I."/>
            <person name="Brakhage A.A."/>
            <person name="Braus G.H."/>
            <person name="Fischer R."/>
            <person name="Frisvad J.C."/>
            <person name="Goldman G.H."/>
            <person name="Houbraken J."/>
            <person name="Oakley B."/>
            <person name="Pocsi I."/>
            <person name="Scazzocchio C."/>
            <person name="Seiboth B."/>
            <person name="vanKuyk P.A."/>
            <person name="Wortman J."/>
            <person name="Dyer P.S."/>
            <person name="Grigoriev I.V."/>
        </authorList>
    </citation>
    <scope>NUCLEOTIDE SEQUENCE [LARGE SCALE GENOMIC DNA]</scope>
    <source>
        <strain evidence="3">CBS 101740 / IMI 381727 / IBT 21946</strain>
    </source>
</reference>
<dbReference type="GeneID" id="93581372"/>
<evidence type="ECO:0000313" key="2">
    <source>
        <dbReference type="EMBL" id="OJJ71566.1"/>
    </source>
</evidence>
<gene>
    <name evidence="2" type="ORF">ASPBRDRAFT_674016</name>
</gene>
<dbReference type="OMA" id="WLETINI"/>
<dbReference type="RefSeq" id="XP_067478814.1">
    <property type="nucleotide sequence ID" value="XM_067628884.1"/>
</dbReference>
<feature type="compositionally biased region" description="Low complexity" evidence="1">
    <location>
        <begin position="432"/>
        <end position="448"/>
    </location>
</feature>